<gene>
    <name evidence="3" type="ORF">BP5553_10482</name>
</gene>
<reference evidence="3 4" key="1">
    <citation type="journal article" date="2018" name="IMA Fungus">
        <title>IMA Genome-F 9: Draft genome sequence of Annulohypoxylon stygium, Aspergillus mulundensis, Berkeleyomyces basicola (syn. Thielaviopsis basicola), Ceratocystis smalleyi, two Cercospora beticola strains, Coleophoma cylindrospora, Fusarium fracticaudum, Phialophora cf. hyalina, and Morchella septimelata.</title>
        <authorList>
            <person name="Wingfield B.D."/>
            <person name="Bills G.F."/>
            <person name="Dong Y."/>
            <person name="Huang W."/>
            <person name="Nel W.J."/>
            <person name="Swalarsk-Parry B.S."/>
            <person name="Vaghefi N."/>
            <person name="Wilken P.M."/>
            <person name="An Z."/>
            <person name="de Beer Z.W."/>
            <person name="De Vos L."/>
            <person name="Chen L."/>
            <person name="Duong T.A."/>
            <person name="Gao Y."/>
            <person name="Hammerbacher A."/>
            <person name="Kikkert J.R."/>
            <person name="Li Y."/>
            <person name="Li H."/>
            <person name="Li K."/>
            <person name="Li Q."/>
            <person name="Liu X."/>
            <person name="Ma X."/>
            <person name="Naidoo K."/>
            <person name="Pethybridge S.J."/>
            <person name="Sun J."/>
            <person name="Steenkamp E.T."/>
            <person name="van der Nest M.A."/>
            <person name="van Wyk S."/>
            <person name="Wingfield M.J."/>
            <person name="Xiong C."/>
            <person name="Yue Q."/>
            <person name="Zhang X."/>
        </authorList>
    </citation>
    <scope>NUCLEOTIDE SEQUENCE [LARGE SCALE GENOMIC DNA]</scope>
    <source>
        <strain evidence="3 4">BP 5553</strain>
    </source>
</reference>
<sequence>MNDSDWLQSGQMARNPRVYGYPDEPGWPDPDPYTTLFEGVTFPPAEPTTQSHQCPPQAADPLSTPFQYFKAPTRARPTVDNGDARSWLDLGDQGIGVPQRSDSPRTDDRLRQEIEYLKQKYTELEVKMKQNNETVSAYIQELKAIMEKFIKSNARPQGREYNTQDTWMGGNEEESKECCKEGE</sequence>
<keyword evidence="4" id="KW-1185">Reference proteome</keyword>
<organism evidence="3 4">
    <name type="scientific">Venustampulla echinocandica</name>
    <dbReference type="NCBI Taxonomy" id="2656787"/>
    <lineage>
        <taxon>Eukaryota</taxon>
        <taxon>Fungi</taxon>
        <taxon>Dikarya</taxon>
        <taxon>Ascomycota</taxon>
        <taxon>Pezizomycotina</taxon>
        <taxon>Leotiomycetes</taxon>
        <taxon>Helotiales</taxon>
        <taxon>Pleuroascaceae</taxon>
        <taxon>Venustampulla</taxon>
    </lineage>
</organism>
<proteinExistence type="predicted"/>
<dbReference type="EMBL" id="NPIC01000016">
    <property type="protein sequence ID" value="RDL30204.1"/>
    <property type="molecule type" value="Genomic_DNA"/>
</dbReference>
<name>A0A370T9F9_9HELO</name>
<feature type="region of interest" description="Disordered" evidence="2">
    <location>
        <begin position="152"/>
        <end position="183"/>
    </location>
</feature>
<feature type="compositionally biased region" description="Polar residues" evidence="2">
    <location>
        <begin position="1"/>
        <end position="12"/>
    </location>
</feature>
<evidence type="ECO:0000256" key="2">
    <source>
        <dbReference type="SAM" id="MobiDB-lite"/>
    </source>
</evidence>
<keyword evidence="1" id="KW-0175">Coiled coil</keyword>
<dbReference type="RefSeq" id="XP_031864812.1">
    <property type="nucleotide sequence ID" value="XM_032019105.1"/>
</dbReference>
<protein>
    <submittedName>
        <fullName evidence="3">Uncharacterized protein</fullName>
    </submittedName>
</protein>
<evidence type="ECO:0000313" key="4">
    <source>
        <dbReference type="Proteomes" id="UP000254866"/>
    </source>
</evidence>
<evidence type="ECO:0000313" key="3">
    <source>
        <dbReference type="EMBL" id="RDL30204.1"/>
    </source>
</evidence>
<dbReference type="Proteomes" id="UP000254866">
    <property type="component" value="Unassembled WGS sequence"/>
</dbReference>
<comment type="caution">
    <text evidence="3">The sequence shown here is derived from an EMBL/GenBank/DDBJ whole genome shotgun (WGS) entry which is preliminary data.</text>
</comment>
<feature type="coiled-coil region" evidence="1">
    <location>
        <begin position="107"/>
        <end position="134"/>
    </location>
</feature>
<dbReference type="AlphaFoldDB" id="A0A370T9F9"/>
<feature type="region of interest" description="Disordered" evidence="2">
    <location>
        <begin position="1"/>
        <end position="106"/>
    </location>
</feature>
<evidence type="ECO:0000256" key="1">
    <source>
        <dbReference type="SAM" id="Coils"/>
    </source>
</evidence>
<accession>A0A370T9F9</accession>
<dbReference type="GeneID" id="43603331"/>